<evidence type="ECO:0000313" key="1">
    <source>
        <dbReference type="EMBL" id="OCL34480.1"/>
    </source>
</evidence>
<evidence type="ECO:0000313" key="2">
    <source>
        <dbReference type="Proteomes" id="UP000093501"/>
    </source>
</evidence>
<name>A0A1C0AMT3_9ACTN</name>
<protein>
    <submittedName>
        <fullName evidence="1">Uncharacterized protein</fullName>
    </submittedName>
</protein>
<dbReference type="RefSeq" id="WP_068751163.1">
    <property type="nucleotide sequence ID" value="NZ_LR214441.1"/>
</dbReference>
<organism evidence="1 2">
    <name type="scientific">Tessaracoccus lapidicaptus</name>
    <dbReference type="NCBI Taxonomy" id="1427523"/>
    <lineage>
        <taxon>Bacteria</taxon>
        <taxon>Bacillati</taxon>
        <taxon>Actinomycetota</taxon>
        <taxon>Actinomycetes</taxon>
        <taxon>Propionibacteriales</taxon>
        <taxon>Propionibacteriaceae</taxon>
        <taxon>Tessaracoccus</taxon>
    </lineage>
</organism>
<accession>A0A1C0AMT3</accession>
<dbReference type="AlphaFoldDB" id="A0A1C0AMT3"/>
<dbReference type="Proteomes" id="UP000093501">
    <property type="component" value="Unassembled WGS sequence"/>
</dbReference>
<reference evidence="2" key="1">
    <citation type="submission" date="2016-07" db="EMBL/GenBank/DDBJ databases">
        <authorList>
            <person name="Florea S."/>
            <person name="Webb J.S."/>
            <person name="Jaromczyk J."/>
            <person name="Schardl C.L."/>
        </authorList>
    </citation>
    <scope>NUCLEOTIDE SEQUENCE [LARGE SCALE GENOMIC DNA]</scope>
    <source>
        <strain evidence="2">IPBSL-7</strain>
    </source>
</reference>
<sequence length="248" mass="27915">MTTEPWFVLDEEGHSTGRFKRDRLEHARRAQLKDQRDLDAALTLLDAIGDWVEAWRDGDTEEGRYITEDALRTLQVICHRLGIAADLTSDLDVSGSRRRAYTVWEMLRPAHEQLLAYERDLLARELESTGWPTVEVEIESLRAAWRRANSVQDYSTVGNQAVRVLEVLSDVVGDDQVPRDRTKNRLMNYLDDRAGGNANADLKKLVARAFDLAHGVKHDRQPNRLKAGSAASAAILIVSMVRTASEPG</sequence>
<dbReference type="EMBL" id="MBQD01000020">
    <property type="protein sequence ID" value="OCL34480.1"/>
    <property type="molecule type" value="Genomic_DNA"/>
</dbReference>
<keyword evidence="2" id="KW-1185">Reference proteome</keyword>
<proteinExistence type="predicted"/>
<gene>
    <name evidence="1" type="ORF">BCR15_01885</name>
</gene>
<comment type="caution">
    <text evidence="1">The sequence shown here is derived from an EMBL/GenBank/DDBJ whole genome shotgun (WGS) entry which is preliminary data.</text>
</comment>